<evidence type="ECO:0000313" key="2">
    <source>
        <dbReference type="Proteomes" id="UP001053296"/>
    </source>
</evidence>
<organism evidence="1 2">
    <name type="scientific">Pseudodesulfovibrio sediminis</name>
    <dbReference type="NCBI Taxonomy" id="2810563"/>
    <lineage>
        <taxon>Bacteria</taxon>
        <taxon>Pseudomonadati</taxon>
        <taxon>Thermodesulfobacteriota</taxon>
        <taxon>Desulfovibrionia</taxon>
        <taxon>Desulfovibrionales</taxon>
        <taxon>Desulfovibrionaceae</taxon>
    </lineage>
</organism>
<evidence type="ECO:0000313" key="1">
    <source>
        <dbReference type="EMBL" id="BCS89210.1"/>
    </source>
</evidence>
<reference evidence="1" key="1">
    <citation type="journal article" date="2022" name="Arch. Microbiol.">
        <title>Pseudodesulfovibrio sediminis sp. nov., a mesophilic and neutrophilic sulfate-reducing bacterium isolated from sediment of a brackish lake.</title>
        <authorList>
            <person name="Takahashi A."/>
            <person name="Kojima H."/>
            <person name="Watanabe M."/>
            <person name="Fukui M."/>
        </authorList>
    </citation>
    <scope>NUCLEOTIDE SEQUENCE</scope>
    <source>
        <strain evidence="1">SF6</strain>
    </source>
</reference>
<dbReference type="Proteomes" id="UP001053296">
    <property type="component" value="Chromosome"/>
</dbReference>
<accession>A0ABN6EVE7</accession>
<proteinExistence type="predicted"/>
<keyword evidence="2" id="KW-1185">Reference proteome</keyword>
<protein>
    <submittedName>
        <fullName evidence="1">Uncharacterized protein</fullName>
    </submittedName>
</protein>
<dbReference type="EMBL" id="AP024485">
    <property type="protein sequence ID" value="BCS89210.1"/>
    <property type="molecule type" value="Genomic_DNA"/>
</dbReference>
<gene>
    <name evidence="1" type="ORF">PSDVSF_24520</name>
</gene>
<sequence>MRPSVWGQALSGMWTAPYSLCVESDFPLPWIKKRLSLMFSPCAGTSPNYMTSSRGANYTEW</sequence>
<name>A0ABN6EVE7_9BACT</name>